<evidence type="ECO:0000313" key="1">
    <source>
        <dbReference type="EMBL" id="ROU11254.1"/>
    </source>
</evidence>
<organism evidence="1 2">
    <name type="scientific">Kluyvera ascorbata</name>
    <dbReference type="NCBI Taxonomy" id="51288"/>
    <lineage>
        <taxon>Bacteria</taxon>
        <taxon>Pseudomonadati</taxon>
        <taxon>Pseudomonadota</taxon>
        <taxon>Gammaproteobacteria</taxon>
        <taxon>Enterobacterales</taxon>
        <taxon>Enterobacteriaceae</taxon>
        <taxon>Kluyvera</taxon>
    </lineage>
</organism>
<reference evidence="1 2" key="1">
    <citation type="submission" date="2018-10" db="EMBL/GenBank/DDBJ databases">
        <title>Horizontal transference of carbapenem resistance between Klebsiella pneumoniae and Kluyvera ascorbata during abdominal infection: a case report.</title>
        <authorList>
            <person name="Raro O.H.F."/>
            <person name="Lima-Morales D."/>
            <person name="Barth A.L."/>
            <person name="Paim T.G.S."/>
            <person name="Mott M.P."/>
            <person name="Riche C.V.W."/>
            <person name="Teixeira U.F."/>
            <person name="Waechter F."/>
            <person name="Dias C.A.G."/>
        </authorList>
    </citation>
    <scope>NUCLEOTIDE SEQUENCE [LARGE SCALE GENOMIC DNA]</scope>
    <source>
        <strain evidence="1 2">OT2</strain>
    </source>
</reference>
<dbReference type="Proteomes" id="UP000268051">
    <property type="component" value="Unassembled WGS sequence"/>
</dbReference>
<comment type="caution">
    <text evidence="1">The sequence shown here is derived from an EMBL/GenBank/DDBJ whole genome shotgun (WGS) entry which is preliminary data.</text>
</comment>
<proteinExistence type="predicted"/>
<name>A0A3N2RUT4_9ENTR</name>
<dbReference type="AlphaFoldDB" id="A0A3N2RUT4"/>
<protein>
    <submittedName>
        <fullName evidence="1">Uncharacterized protein</fullName>
    </submittedName>
</protein>
<dbReference type="EMBL" id="RHFN01000024">
    <property type="protein sequence ID" value="ROU11254.1"/>
    <property type="molecule type" value="Genomic_DNA"/>
</dbReference>
<accession>A0A3N2RUT4</accession>
<sequence length="61" mass="6891">MGIFLYSVETSWPEMCLMALRLSGLRCVVGRIRHLCRHPAQAQRHYLVIRPCASFSAASTV</sequence>
<gene>
    <name evidence="1" type="ORF">EB837_18940</name>
</gene>
<evidence type="ECO:0000313" key="2">
    <source>
        <dbReference type="Proteomes" id="UP000268051"/>
    </source>
</evidence>